<accession>A0A6F8YI48</accession>
<name>A0A6F8YI48_9ACTN</name>
<protein>
    <submittedName>
        <fullName evidence="1">Uncharacterized protein</fullName>
    </submittedName>
</protein>
<dbReference type="AlphaFoldDB" id="A0A6F8YI48"/>
<dbReference type="SUPFAM" id="SSF57938">
    <property type="entry name" value="DnaJ/Hsp40 cysteine-rich domain"/>
    <property type="match status" value="1"/>
</dbReference>
<proteinExistence type="predicted"/>
<reference evidence="1 2" key="1">
    <citation type="submission" date="2020-03" db="EMBL/GenBank/DDBJ databases">
        <title>Whole genome shotgun sequence of Phytohabitans suffuscus NBRC 105367.</title>
        <authorList>
            <person name="Komaki H."/>
            <person name="Tamura T."/>
        </authorList>
    </citation>
    <scope>NUCLEOTIDE SEQUENCE [LARGE SCALE GENOMIC DNA]</scope>
    <source>
        <strain evidence="1 2">NBRC 105367</strain>
    </source>
</reference>
<keyword evidence="2" id="KW-1185">Reference proteome</keyword>
<gene>
    <name evidence="1" type="ORF">Psuf_030500</name>
</gene>
<dbReference type="EMBL" id="AP022871">
    <property type="protein sequence ID" value="BCB85737.1"/>
    <property type="molecule type" value="Genomic_DNA"/>
</dbReference>
<evidence type="ECO:0000313" key="1">
    <source>
        <dbReference type="EMBL" id="BCB85737.1"/>
    </source>
</evidence>
<evidence type="ECO:0000313" key="2">
    <source>
        <dbReference type="Proteomes" id="UP000503011"/>
    </source>
</evidence>
<reference evidence="1 2" key="2">
    <citation type="submission" date="2020-03" db="EMBL/GenBank/DDBJ databases">
        <authorList>
            <person name="Ichikawa N."/>
            <person name="Kimura A."/>
            <person name="Kitahashi Y."/>
            <person name="Uohara A."/>
        </authorList>
    </citation>
    <scope>NUCLEOTIDE SEQUENCE [LARGE SCALE GENOMIC DNA]</scope>
    <source>
        <strain evidence="1 2">NBRC 105367</strain>
    </source>
</reference>
<dbReference type="InterPro" id="IPR036410">
    <property type="entry name" value="HSP_DnaJ_Cys-rich_dom_sf"/>
</dbReference>
<dbReference type="KEGG" id="psuu:Psuf_030500"/>
<dbReference type="Proteomes" id="UP000503011">
    <property type="component" value="Chromosome"/>
</dbReference>
<sequence length="83" mass="9332">MDPLAALASLSCLAPLVVTFGYVIACAAFPFGNCRKCAGTGKRRSRFGRSLRWCRRCDGTGRRVRIGRRLYELLRAEHERGTR</sequence>
<organism evidence="1 2">
    <name type="scientific">Phytohabitans suffuscus</name>
    <dbReference type="NCBI Taxonomy" id="624315"/>
    <lineage>
        <taxon>Bacteria</taxon>
        <taxon>Bacillati</taxon>
        <taxon>Actinomycetota</taxon>
        <taxon>Actinomycetes</taxon>
        <taxon>Micromonosporales</taxon>
        <taxon>Micromonosporaceae</taxon>
    </lineage>
</organism>